<comment type="similarity">
    <text evidence="7">Belongs to the binding-protein-dependent transport system permease family.</text>
</comment>
<keyword evidence="4 7" id="KW-0812">Transmembrane</keyword>
<feature type="transmembrane region" description="Helical" evidence="7">
    <location>
        <begin position="96"/>
        <end position="119"/>
    </location>
</feature>
<feature type="transmembrane region" description="Helical" evidence="7">
    <location>
        <begin position="12"/>
        <end position="33"/>
    </location>
</feature>
<dbReference type="EMBL" id="DVMU01000048">
    <property type="protein sequence ID" value="HIU33321.1"/>
    <property type="molecule type" value="Genomic_DNA"/>
</dbReference>
<evidence type="ECO:0000259" key="8">
    <source>
        <dbReference type="PROSITE" id="PS50928"/>
    </source>
</evidence>
<feature type="transmembrane region" description="Helical" evidence="7">
    <location>
        <begin position="164"/>
        <end position="184"/>
    </location>
</feature>
<organism evidence="9 10">
    <name type="scientific">Candidatus Pullichristensenella excrementigallinarum</name>
    <dbReference type="NCBI Taxonomy" id="2840907"/>
    <lineage>
        <taxon>Bacteria</taxon>
        <taxon>Bacillati</taxon>
        <taxon>Bacillota</taxon>
        <taxon>Clostridia</taxon>
        <taxon>Candidatus Pullichristensenella</taxon>
    </lineage>
</organism>
<evidence type="ECO:0000256" key="1">
    <source>
        <dbReference type="ARBA" id="ARBA00004651"/>
    </source>
</evidence>
<feature type="transmembrane region" description="Helical" evidence="7">
    <location>
        <begin position="69"/>
        <end position="89"/>
    </location>
</feature>
<evidence type="ECO:0000256" key="5">
    <source>
        <dbReference type="ARBA" id="ARBA00022989"/>
    </source>
</evidence>
<keyword evidence="6 7" id="KW-0472">Membrane</keyword>
<evidence type="ECO:0000256" key="2">
    <source>
        <dbReference type="ARBA" id="ARBA00022448"/>
    </source>
</evidence>
<keyword evidence="2 7" id="KW-0813">Transport</keyword>
<evidence type="ECO:0000313" key="10">
    <source>
        <dbReference type="Proteomes" id="UP000824072"/>
    </source>
</evidence>
<accession>A0A9D1IAL8</accession>
<proteinExistence type="inferred from homology"/>
<dbReference type="Gene3D" id="1.10.3720.10">
    <property type="entry name" value="MetI-like"/>
    <property type="match status" value="1"/>
</dbReference>
<dbReference type="PANTHER" id="PTHR30151:SF0">
    <property type="entry name" value="ABC TRANSPORTER PERMEASE PROTEIN MJ0413-RELATED"/>
    <property type="match status" value="1"/>
</dbReference>
<feature type="transmembrane region" description="Helical" evidence="7">
    <location>
        <begin position="224"/>
        <end position="246"/>
    </location>
</feature>
<name>A0A9D1IAL8_9FIRM</name>
<evidence type="ECO:0000256" key="6">
    <source>
        <dbReference type="ARBA" id="ARBA00023136"/>
    </source>
</evidence>
<dbReference type="InterPro" id="IPR035906">
    <property type="entry name" value="MetI-like_sf"/>
</dbReference>
<dbReference type="PROSITE" id="PS50928">
    <property type="entry name" value="ABC_TM1"/>
    <property type="match status" value="1"/>
</dbReference>
<feature type="transmembrane region" description="Helical" evidence="7">
    <location>
        <begin position="125"/>
        <end position="143"/>
    </location>
</feature>
<dbReference type="SUPFAM" id="SSF161098">
    <property type="entry name" value="MetI-like"/>
    <property type="match status" value="1"/>
</dbReference>
<dbReference type="AlphaFoldDB" id="A0A9D1IAL8"/>
<dbReference type="GO" id="GO:0055085">
    <property type="term" value="P:transmembrane transport"/>
    <property type="evidence" value="ECO:0007669"/>
    <property type="project" value="InterPro"/>
</dbReference>
<gene>
    <name evidence="9" type="ORF">IAB02_02035</name>
</gene>
<dbReference type="GO" id="GO:0005886">
    <property type="term" value="C:plasma membrane"/>
    <property type="evidence" value="ECO:0007669"/>
    <property type="project" value="UniProtKB-SubCell"/>
</dbReference>
<keyword evidence="3" id="KW-1003">Cell membrane</keyword>
<dbReference type="Proteomes" id="UP000824072">
    <property type="component" value="Unassembled WGS sequence"/>
</dbReference>
<comment type="subcellular location">
    <subcellularLocation>
        <location evidence="1 7">Cell membrane</location>
        <topology evidence="1 7">Multi-pass membrane protein</topology>
    </subcellularLocation>
</comment>
<protein>
    <submittedName>
        <fullName evidence="9">ABC transporter permease subunit</fullName>
    </submittedName>
</protein>
<comment type="caution">
    <text evidence="9">The sequence shown here is derived from an EMBL/GenBank/DDBJ whole genome shotgun (WGS) entry which is preliminary data.</text>
</comment>
<evidence type="ECO:0000256" key="3">
    <source>
        <dbReference type="ARBA" id="ARBA00022475"/>
    </source>
</evidence>
<evidence type="ECO:0000256" key="7">
    <source>
        <dbReference type="RuleBase" id="RU363032"/>
    </source>
</evidence>
<keyword evidence="5 7" id="KW-1133">Transmembrane helix</keyword>
<feature type="domain" description="ABC transmembrane type-1" evidence="8">
    <location>
        <begin position="58"/>
        <end position="242"/>
    </location>
</feature>
<evidence type="ECO:0000256" key="4">
    <source>
        <dbReference type="ARBA" id="ARBA00022692"/>
    </source>
</evidence>
<dbReference type="PANTHER" id="PTHR30151">
    <property type="entry name" value="ALKANE SULFONATE ABC TRANSPORTER-RELATED, MEMBRANE SUBUNIT"/>
    <property type="match status" value="1"/>
</dbReference>
<sequence>MRRSSTSQRNKLLYRLLAIVFWLLVWQAGSMIVKQEILLVSPVSACQTLCRLLGEGAFYRAVLGSFGRILLGFALGTMLGILLAALSHAASAVRILLAPLMSAIKATPVASFVILALIWISSKNLSVFISFLMVLPITYANILEGLDRADAKLLEMARVFALPLSGRVRAIYIPGAFPFLLSAVRSTLGMCWKAGIAAEVIAQPRDSIGSALQQAKVFFATPELFAWTLAIILLSVALERAVVWLIKRINRGLEG</sequence>
<reference evidence="9" key="2">
    <citation type="journal article" date="2021" name="PeerJ">
        <title>Extensive microbial diversity within the chicken gut microbiome revealed by metagenomics and culture.</title>
        <authorList>
            <person name="Gilroy R."/>
            <person name="Ravi A."/>
            <person name="Getino M."/>
            <person name="Pursley I."/>
            <person name="Horton D.L."/>
            <person name="Alikhan N.F."/>
            <person name="Baker D."/>
            <person name="Gharbi K."/>
            <person name="Hall N."/>
            <person name="Watson M."/>
            <person name="Adriaenssens E.M."/>
            <person name="Foster-Nyarko E."/>
            <person name="Jarju S."/>
            <person name="Secka A."/>
            <person name="Antonio M."/>
            <person name="Oren A."/>
            <person name="Chaudhuri R.R."/>
            <person name="La Ragione R."/>
            <person name="Hildebrand F."/>
            <person name="Pallen M.J."/>
        </authorList>
    </citation>
    <scope>NUCLEOTIDE SEQUENCE</scope>
    <source>
        <strain evidence="9">ChiHcec3-11533</strain>
    </source>
</reference>
<reference evidence="9" key="1">
    <citation type="submission" date="2020-10" db="EMBL/GenBank/DDBJ databases">
        <authorList>
            <person name="Gilroy R."/>
        </authorList>
    </citation>
    <scope>NUCLEOTIDE SEQUENCE</scope>
    <source>
        <strain evidence="9">ChiHcec3-11533</strain>
    </source>
</reference>
<dbReference type="Pfam" id="PF00528">
    <property type="entry name" value="BPD_transp_1"/>
    <property type="match status" value="1"/>
</dbReference>
<dbReference type="InterPro" id="IPR000515">
    <property type="entry name" value="MetI-like"/>
</dbReference>
<evidence type="ECO:0000313" key="9">
    <source>
        <dbReference type="EMBL" id="HIU33321.1"/>
    </source>
</evidence>